<dbReference type="RefSeq" id="XP_001306778.1">
    <property type="nucleotide sequence ID" value="XM_001306777.1"/>
</dbReference>
<gene>
    <name evidence="2" type="ORF">TVAG_225000</name>
</gene>
<accession>A2FML0</accession>
<dbReference type="EMBL" id="DS113889">
    <property type="protein sequence ID" value="EAX93848.1"/>
    <property type="molecule type" value="Genomic_DNA"/>
</dbReference>
<dbReference type="KEGG" id="tva:4751571"/>
<feature type="transmembrane region" description="Helical" evidence="1">
    <location>
        <begin position="199"/>
        <end position="221"/>
    </location>
</feature>
<evidence type="ECO:0000256" key="1">
    <source>
        <dbReference type="SAM" id="Phobius"/>
    </source>
</evidence>
<proteinExistence type="predicted"/>
<dbReference type="Proteomes" id="UP000001542">
    <property type="component" value="Unassembled WGS sequence"/>
</dbReference>
<reference evidence="2" key="2">
    <citation type="journal article" date="2007" name="Science">
        <title>Draft genome sequence of the sexually transmitted pathogen Trichomonas vaginalis.</title>
        <authorList>
            <person name="Carlton J.M."/>
            <person name="Hirt R.P."/>
            <person name="Silva J.C."/>
            <person name="Delcher A.L."/>
            <person name="Schatz M."/>
            <person name="Zhao Q."/>
            <person name="Wortman J.R."/>
            <person name="Bidwell S.L."/>
            <person name="Alsmark U.C.M."/>
            <person name="Besteiro S."/>
            <person name="Sicheritz-Ponten T."/>
            <person name="Noel C.J."/>
            <person name="Dacks J.B."/>
            <person name="Foster P.G."/>
            <person name="Simillion C."/>
            <person name="Van de Peer Y."/>
            <person name="Miranda-Saavedra D."/>
            <person name="Barton G.J."/>
            <person name="Westrop G.D."/>
            <person name="Mueller S."/>
            <person name="Dessi D."/>
            <person name="Fiori P.L."/>
            <person name="Ren Q."/>
            <person name="Paulsen I."/>
            <person name="Zhang H."/>
            <person name="Bastida-Corcuera F.D."/>
            <person name="Simoes-Barbosa A."/>
            <person name="Brown M.T."/>
            <person name="Hayes R.D."/>
            <person name="Mukherjee M."/>
            <person name="Okumura C.Y."/>
            <person name="Schneider R."/>
            <person name="Smith A.J."/>
            <person name="Vanacova S."/>
            <person name="Villalvazo M."/>
            <person name="Haas B.J."/>
            <person name="Pertea M."/>
            <person name="Feldblyum T.V."/>
            <person name="Utterback T.R."/>
            <person name="Shu C.L."/>
            <person name="Osoegawa K."/>
            <person name="de Jong P.J."/>
            <person name="Hrdy I."/>
            <person name="Horvathova L."/>
            <person name="Zubacova Z."/>
            <person name="Dolezal P."/>
            <person name="Malik S.B."/>
            <person name="Logsdon J.M. Jr."/>
            <person name="Henze K."/>
            <person name="Gupta A."/>
            <person name="Wang C.C."/>
            <person name="Dunne R.L."/>
            <person name="Upcroft J.A."/>
            <person name="Upcroft P."/>
            <person name="White O."/>
            <person name="Salzberg S.L."/>
            <person name="Tang P."/>
            <person name="Chiu C.-H."/>
            <person name="Lee Y.-S."/>
            <person name="Embley T.M."/>
            <person name="Coombs G.H."/>
            <person name="Mottram J.C."/>
            <person name="Tachezy J."/>
            <person name="Fraser-Liggett C.M."/>
            <person name="Johnson P.J."/>
        </authorList>
    </citation>
    <scope>NUCLEOTIDE SEQUENCE [LARGE SCALE GENOMIC DNA]</scope>
    <source>
        <strain evidence="2">G3</strain>
    </source>
</reference>
<dbReference type="VEuPathDB" id="TrichDB:TVAG_225000"/>
<evidence type="ECO:0000313" key="3">
    <source>
        <dbReference type="Proteomes" id="UP000001542"/>
    </source>
</evidence>
<reference evidence="2" key="1">
    <citation type="submission" date="2006-10" db="EMBL/GenBank/DDBJ databases">
        <authorList>
            <person name="Amadeo P."/>
            <person name="Zhao Q."/>
            <person name="Wortman J."/>
            <person name="Fraser-Liggett C."/>
            <person name="Carlton J."/>
        </authorList>
    </citation>
    <scope>NUCLEOTIDE SEQUENCE</scope>
    <source>
        <strain evidence="2">G3</strain>
    </source>
</reference>
<feature type="transmembrane region" description="Helical" evidence="1">
    <location>
        <begin position="97"/>
        <end position="118"/>
    </location>
</feature>
<dbReference type="VEuPathDB" id="TrichDB:TVAGG3_0308650"/>
<name>A2FML0_TRIV3</name>
<feature type="transmembrane region" description="Helical" evidence="1">
    <location>
        <begin position="227"/>
        <end position="248"/>
    </location>
</feature>
<organism evidence="2 3">
    <name type="scientific">Trichomonas vaginalis (strain ATCC PRA-98 / G3)</name>
    <dbReference type="NCBI Taxonomy" id="412133"/>
    <lineage>
        <taxon>Eukaryota</taxon>
        <taxon>Metamonada</taxon>
        <taxon>Parabasalia</taxon>
        <taxon>Trichomonadida</taxon>
        <taxon>Trichomonadidae</taxon>
        <taxon>Trichomonas</taxon>
    </lineage>
</organism>
<keyword evidence="1" id="KW-0472">Membrane</keyword>
<feature type="transmembrane region" description="Helical" evidence="1">
    <location>
        <begin position="51"/>
        <end position="74"/>
    </location>
</feature>
<keyword evidence="1" id="KW-1133">Transmembrane helix</keyword>
<evidence type="ECO:0000313" key="2">
    <source>
        <dbReference type="EMBL" id="EAX93848.1"/>
    </source>
</evidence>
<dbReference type="InParanoid" id="A2FML0"/>
<dbReference type="AlphaFoldDB" id="A2FML0"/>
<dbReference type="OrthoDB" id="10472114at2759"/>
<keyword evidence="3" id="KW-1185">Reference proteome</keyword>
<feature type="transmembrane region" description="Helical" evidence="1">
    <location>
        <begin position="171"/>
        <end position="192"/>
    </location>
</feature>
<keyword evidence="1" id="KW-0812">Transmembrane</keyword>
<protein>
    <submittedName>
        <fullName evidence="2">Uncharacterized protein</fullName>
    </submittedName>
</protein>
<sequence length="266" mass="29408">MKRNNQISSGSLSESIQYMTDWKHGRYGISTAKPFGQKLSRAGLIVSRNKLSFTILLLGYLVLQTLGNSALLYAKWSIDKDVPKNNFIVLVQITSSIPIRILHSLLNLAVLYIVMCAIKRRGHDLVLSDVLQLKDILSLKLVAVCVVYDIMLSSPLSIAQALFHKDLVLSLIYFAFGFFLNWLFGLAIFLIVEDQSLSSVTVFVWSASAALSGSTFLSIAATSLFSLFVTPFVILTPILLVLQVLTFYETFGFFSAAEVHLAAEGN</sequence>